<reference evidence="2" key="1">
    <citation type="journal article" date="2023" name="Mol. Phylogenet. Evol.">
        <title>Genome-scale phylogeny and comparative genomics of the fungal order Sordariales.</title>
        <authorList>
            <person name="Hensen N."/>
            <person name="Bonometti L."/>
            <person name="Westerberg I."/>
            <person name="Brannstrom I.O."/>
            <person name="Guillou S."/>
            <person name="Cros-Aarteil S."/>
            <person name="Calhoun S."/>
            <person name="Haridas S."/>
            <person name="Kuo A."/>
            <person name="Mondo S."/>
            <person name="Pangilinan J."/>
            <person name="Riley R."/>
            <person name="LaButti K."/>
            <person name="Andreopoulos B."/>
            <person name="Lipzen A."/>
            <person name="Chen C."/>
            <person name="Yan M."/>
            <person name="Daum C."/>
            <person name="Ng V."/>
            <person name="Clum A."/>
            <person name="Steindorff A."/>
            <person name="Ohm R.A."/>
            <person name="Martin F."/>
            <person name="Silar P."/>
            <person name="Natvig D.O."/>
            <person name="Lalanne C."/>
            <person name="Gautier V."/>
            <person name="Ament-Velasquez S.L."/>
            <person name="Kruys A."/>
            <person name="Hutchinson M.I."/>
            <person name="Powell A.J."/>
            <person name="Barry K."/>
            <person name="Miller A.N."/>
            <person name="Grigoriev I.V."/>
            <person name="Debuchy R."/>
            <person name="Gladieux P."/>
            <person name="Hiltunen Thoren M."/>
            <person name="Johannesson H."/>
        </authorList>
    </citation>
    <scope>NUCLEOTIDE SEQUENCE</scope>
    <source>
        <strain evidence="2">CBS 626.80</strain>
    </source>
</reference>
<dbReference type="Pfam" id="PF23238">
    <property type="entry name" value="DUF7068"/>
    <property type="match status" value="1"/>
</dbReference>
<dbReference type="EMBL" id="MU859606">
    <property type="protein sequence ID" value="KAK3946643.1"/>
    <property type="molecule type" value="Genomic_DNA"/>
</dbReference>
<name>A0AAN6NM82_9PEZI</name>
<sequence>MAFNDLETADRAQSFFKSRSLLQGLIWIPIQLNAFYFAWDNKNVNNNSKLNIIIDVYRAIDLSLWKKDIPRTEIENYNNIIVFELKHLGQISDRFARARYFVRQWKTNKPLEYLRFVAGLFNAEGPTYQQLVIYCLSEVSTEILLRKRLEEVGIDKKVGILKKATSGILQAQSSLSNKLLTAIIARLGNEDGNIREATLRNEDKDIRRATLRILQAQSNLSDKLLTIIIVRLRNEDGNVKEAALSILQAQSNLSDELLTAILARLGDEDKDVRRATLRILQAQSNLSDELLTAVVVRLGNEN</sequence>
<accession>A0AAN6NM82</accession>
<gene>
    <name evidence="2" type="ORF">QBC32DRAFT_374788</name>
</gene>
<evidence type="ECO:0000313" key="2">
    <source>
        <dbReference type="EMBL" id="KAK3946643.1"/>
    </source>
</evidence>
<proteinExistence type="predicted"/>
<feature type="domain" description="DUF7068" evidence="1">
    <location>
        <begin position="8"/>
        <end position="45"/>
    </location>
</feature>
<comment type="caution">
    <text evidence="2">The sequence shown here is derived from an EMBL/GenBank/DDBJ whole genome shotgun (WGS) entry which is preliminary data.</text>
</comment>
<dbReference type="Gene3D" id="1.25.10.10">
    <property type="entry name" value="Leucine-rich Repeat Variant"/>
    <property type="match status" value="1"/>
</dbReference>
<dbReference type="InterPro" id="IPR055496">
    <property type="entry name" value="DUF7068"/>
</dbReference>
<protein>
    <recommendedName>
        <fullName evidence="1">DUF7068 domain-containing protein</fullName>
    </recommendedName>
</protein>
<reference evidence="2" key="2">
    <citation type="submission" date="2023-06" db="EMBL/GenBank/DDBJ databases">
        <authorList>
            <consortium name="Lawrence Berkeley National Laboratory"/>
            <person name="Mondo S.J."/>
            <person name="Hensen N."/>
            <person name="Bonometti L."/>
            <person name="Westerberg I."/>
            <person name="Brannstrom I.O."/>
            <person name="Guillou S."/>
            <person name="Cros-Aarteil S."/>
            <person name="Calhoun S."/>
            <person name="Haridas S."/>
            <person name="Kuo A."/>
            <person name="Pangilinan J."/>
            <person name="Riley R."/>
            <person name="Labutti K."/>
            <person name="Andreopoulos B."/>
            <person name="Lipzen A."/>
            <person name="Chen C."/>
            <person name="Yanf M."/>
            <person name="Daum C."/>
            <person name="Ng V."/>
            <person name="Clum A."/>
            <person name="Steindorff A."/>
            <person name="Ohm R."/>
            <person name="Martin F."/>
            <person name="Silar P."/>
            <person name="Natvig D."/>
            <person name="Lalanne C."/>
            <person name="Gautier V."/>
            <person name="Ament-Velasquez S.L."/>
            <person name="Kruys A."/>
            <person name="Hutchinson M.I."/>
            <person name="Powell A.J."/>
            <person name="Barry K."/>
            <person name="Miller A.N."/>
            <person name="Grigoriev I.V."/>
            <person name="Debuchy R."/>
            <person name="Gladieux P."/>
            <person name="Thoren M.H."/>
            <person name="Johannesson H."/>
        </authorList>
    </citation>
    <scope>NUCLEOTIDE SEQUENCE</scope>
    <source>
        <strain evidence="2">CBS 626.80</strain>
    </source>
</reference>
<keyword evidence="3" id="KW-1185">Reference proteome</keyword>
<dbReference type="SUPFAM" id="SSF48371">
    <property type="entry name" value="ARM repeat"/>
    <property type="match status" value="1"/>
</dbReference>
<evidence type="ECO:0000259" key="1">
    <source>
        <dbReference type="Pfam" id="PF23238"/>
    </source>
</evidence>
<dbReference type="InterPro" id="IPR011989">
    <property type="entry name" value="ARM-like"/>
</dbReference>
<dbReference type="Proteomes" id="UP001303222">
    <property type="component" value="Unassembled WGS sequence"/>
</dbReference>
<evidence type="ECO:0000313" key="3">
    <source>
        <dbReference type="Proteomes" id="UP001303222"/>
    </source>
</evidence>
<dbReference type="AlphaFoldDB" id="A0AAN6NM82"/>
<organism evidence="2 3">
    <name type="scientific">Pseudoneurospora amorphoporcata</name>
    <dbReference type="NCBI Taxonomy" id="241081"/>
    <lineage>
        <taxon>Eukaryota</taxon>
        <taxon>Fungi</taxon>
        <taxon>Dikarya</taxon>
        <taxon>Ascomycota</taxon>
        <taxon>Pezizomycotina</taxon>
        <taxon>Sordariomycetes</taxon>
        <taxon>Sordariomycetidae</taxon>
        <taxon>Sordariales</taxon>
        <taxon>Sordariaceae</taxon>
        <taxon>Pseudoneurospora</taxon>
    </lineage>
</organism>
<dbReference type="InterPro" id="IPR016024">
    <property type="entry name" value="ARM-type_fold"/>
</dbReference>